<protein>
    <submittedName>
        <fullName evidence="2">Uncharacterized protein</fullName>
    </submittedName>
</protein>
<keyword evidence="3" id="KW-1185">Reference proteome</keyword>
<name>A0A1W6MZH1_9HYPH</name>
<sequence length="129" mass="13731">MMTNGRRTLGLALCASLMLAGLAVPTVADPWNTQELRPLRATSFELGSQRVLAFFVPAEGQCKVTLMIADARDDAAPKPGSRLSLRIEPGRSATFDGRDGQSLRLACRAEASGLLTSRIKTLAASANDE</sequence>
<dbReference type="AlphaFoldDB" id="A0A1W6MZH1"/>
<evidence type="ECO:0000256" key="1">
    <source>
        <dbReference type="SAM" id="SignalP"/>
    </source>
</evidence>
<organism evidence="2 3">
    <name type="scientific">Methylocystis bryophila</name>
    <dbReference type="NCBI Taxonomy" id="655015"/>
    <lineage>
        <taxon>Bacteria</taxon>
        <taxon>Pseudomonadati</taxon>
        <taxon>Pseudomonadota</taxon>
        <taxon>Alphaproteobacteria</taxon>
        <taxon>Hyphomicrobiales</taxon>
        <taxon>Methylocystaceae</taxon>
        <taxon>Methylocystis</taxon>
    </lineage>
</organism>
<gene>
    <name evidence="2" type="ORF">B1812_19995</name>
</gene>
<dbReference type="STRING" id="655015.B1812_19995"/>
<reference evidence="2 3" key="1">
    <citation type="submission" date="2017-02" db="EMBL/GenBank/DDBJ databases">
        <authorList>
            <person name="Peterson S.W."/>
        </authorList>
    </citation>
    <scope>NUCLEOTIDE SEQUENCE [LARGE SCALE GENOMIC DNA]</scope>
    <source>
        <strain evidence="2 3">S285</strain>
    </source>
</reference>
<proteinExistence type="predicted"/>
<dbReference type="Proteomes" id="UP000193978">
    <property type="component" value="Chromosome"/>
</dbReference>
<evidence type="ECO:0000313" key="2">
    <source>
        <dbReference type="EMBL" id="ARN82981.1"/>
    </source>
</evidence>
<feature type="signal peptide" evidence="1">
    <location>
        <begin position="1"/>
        <end position="28"/>
    </location>
</feature>
<dbReference type="KEGG" id="mbry:B1812_19995"/>
<evidence type="ECO:0000313" key="3">
    <source>
        <dbReference type="Proteomes" id="UP000193978"/>
    </source>
</evidence>
<accession>A0A1W6MZH1</accession>
<dbReference type="EMBL" id="CP019948">
    <property type="protein sequence ID" value="ARN82981.1"/>
    <property type="molecule type" value="Genomic_DNA"/>
</dbReference>
<keyword evidence="1" id="KW-0732">Signal</keyword>
<feature type="chain" id="PRO_5012325873" evidence="1">
    <location>
        <begin position="29"/>
        <end position="129"/>
    </location>
</feature>